<dbReference type="GO" id="GO:0043856">
    <property type="term" value="F:anti-sigma factor antagonist activity"/>
    <property type="evidence" value="ECO:0007669"/>
    <property type="project" value="InterPro"/>
</dbReference>
<dbReference type="Proteomes" id="UP001301797">
    <property type="component" value="Chromosome"/>
</dbReference>
<dbReference type="NCBIfam" id="TIGR00377">
    <property type="entry name" value="ant_ant_sig"/>
    <property type="match status" value="1"/>
</dbReference>
<evidence type="ECO:0000313" key="4">
    <source>
        <dbReference type="Proteomes" id="UP001301797"/>
    </source>
</evidence>
<dbReference type="Gene3D" id="3.30.750.24">
    <property type="entry name" value="STAS domain"/>
    <property type="match status" value="1"/>
</dbReference>
<organism evidence="3 4">
    <name type="scientific">Methanochimaera problematica</name>
    <dbReference type="NCBI Taxonomy" id="2609417"/>
    <lineage>
        <taxon>Archaea</taxon>
        <taxon>Methanobacteriati</taxon>
        <taxon>Methanobacteriota</taxon>
        <taxon>Stenosarchaea group</taxon>
        <taxon>Methanomicrobia</taxon>
        <taxon>Methanomicrobiales</taxon>
        <taxon>Methanomicrobiaceae</taxon>
        <taxon>Methanochimaera</taxon>
    </lineage>
</organism>
<dbReference type="InterPro" id="IPR002645">
    <property type="entry name" value="STAS_dom"/>
</dbReference>
<name>A0AA97FD02_9EURY</name>
<dbReference type="CDD" id="cd07043">
    <property type="entry name" value="STAS_anti-anti-sigma_factors"/>
    <property type="match status" value="1"/>
</dbReference>
<dbReference type="Pfam" id="PF01740">
    <property type="entry name" value="STAS"/>
    <property type="match status" value="1"/>
</dbReference>
<dbReference type="SUPFAM" id="SSF52091">
    <property type="entry name" value="SpoIIaa-like"/>
    <property type="match status" value="1"/>
</dbReference>
<dbReference type="PANTHER" id="PTHR33495">
    <property type="entry name" value="ANTI-SIGMA FACTOR ANTAGONIST TM_1081-RELATED-RELATED"/>
    <property type="match status" value="1"/>
</dbReference>
<evidence type="ECO:0000259" key="2">
    <source>
        <dbReference type="PROSITE" id="PS50801"/>
    </source>
</evidence>
<protein>
    <submittedName>
        <fullName evidence="3">STAS domain-containing protein</fullName>
    </submittedName>
</protein>
<evidence type="ECO:0000313" key="3">
    <source>
        <dbReference type="EMBL" id="WOF15964.1"/>
    </source>
</evidence>
<dbReference type="EMBL" id="CP043875">
    <property type="protein sequence ID" value="WOF15964.1"/>
    <property type="molecule type" value="Genomic_DNA"/>
</dbReference>
<reference evidence="3 4" key="1">
    <citation type="submission" date="2019-09" db="EMBL/GenBank/DDBJ databases">
        <title>The complete genome of Methanoplanus sp. FWC-SCC4.</title>
        <authorList>
            <person name="Chen S.-C."/>
            <person name="Zhou Y.-Z."/>
            <person name="Lai M.-C."/>
        </authorList>
    </citation>
    <scope>NUCLEOTIDE SEQUENCE [LARGE SCALE GENOMIC DNA]</scope>
    <source>
        <strain evidence="3 4">FWC-SCC4</strain>
    </source>
</reference>
<sequence>MCYKMDIITERKEGVLIFSLEGRLDTNGAELFGSAVKNMVHSDDKAVVIDLKDVPYISSSGIRVILGLKKEMKKREGEIVLCSLQEYPSKVLDMAGLLNIFKTTDSVDEGIKKAKTGIDTLSLIDELKNPSTLRNGVHYTFESGIVSKNTIFICGDAESVFNSSVTEENISEGNFDIEYSFGLGAMGIDKKDAMQRLGEMLMIQGTIIWLPTDGSTVPDYFTPVKSTGDIVFYSAQNVILNGSFADIITFETEREEGISIKELYEEIFSFAFERQRNCNGVISVVISGVIDEYYGSRIKRSPVLSNSPHPKGRIDDAENVSEWFKTDITGSYAGDTIISAGIGIDLKNPKISVYDPSTIDSLRYSHPGDLKGDTIIQTHAAVVKGISWDKKQDIKNVIRELSESGEIIDVSHLLSKTKLRKGKVGVSYPEKIIVD</sequence>
<comment type="similarity">
    <text evidence="1">Belongs to the anti-sigma-factor antagonist family.</text>
</comment>
<evidence type="ECO:0000256" key="1">
    <source>
        <dbReference type="ARBA" id="ARBA00009013"/>
    </source>
</evidence>
<feature type="domain" description="STAS" evidence="2">
    <location>
        <begin position="5"/>
        <end position="114"/>
    </location>
</feature>
<keyword evidence="4" id="KW-1185">Reference proteome</keyword>
<dbReference type="PROSITE" id="PS50801">
    <property type="entry name" value="STAS"/>
    <property type="match status" value="1"/>
</dbReference>
<accession>A0AA97FD02</accession>
<dbReference type="InterPro" id="IPR003658">
    <property type="entry name" value="Anti-sigma_ant"/>
</dbReference>
<dbReference type="AlphaFoldDB" id="A0AA97FD02"/>
<dbReference type="InterPro" id="IPR036513">
    <property type="entry name" value="STAS_dom_sf"/>
</dbReference>
<gene>
    <name evidence="3" type="ORF">F1737_04235</name>
</gene>
<proteinExistence type="inferred from homology"/>
<dbReference type="KEGG" id="mefw:F1737_04235"/>